<gene>
    <name evidence="1" type="ORF">CKY47_19060</name>
</gene>
<dbReference type="PROSITE" id="PS51257">
    <property type="entry name" value="PROKAR_LIPOPROTEIN"/>
    <property type="match status" value="1"/>
</dbReference>
<evidence type="ECO:0000313" key="2">
    <source>
        <dbReference type="Proteomes" id="UP001225605"/>
    </source>
</evidence>
<evidence type="ECO:0000313" key="1">
    <source>
        <dbReference type="EMBL" id="MDQ2586048.1"/>
    </source>
</evidence>
<reference evidence="1 2" key="1">
    <citation type="submission" date="2017-06" db="EMBL/GenBank/DDBJ databases">
        <title>Cultured bacterium strain Saccharothrix yanglingensis Hhs.015.</title>
        <authorList>
            <person name="Xia Y."/>
        </authorList>
    </citation>
    <scope>NUCLEOTIDE SEQUENCE [LARGE SCALE GENOMIC DNA]</scope>
    <source>
        <strain evidence="1 2">Hhs.015</strain>
    </source>
</reference>
<proteinExistence type="predicted"/>
<dbReference type="EMBL" id="NSDM01000008">
    <property type="protein sequence ID" value="MDQ2586048.1"/>
    <property type="molecule type" value="Genomic_DNA"/>
</dbReference>
<dbReference type="Gene3D" id="2.130.10.10">
    <property type="entry name" value="YVTN repeat-like/Quinoprotein amine dehydrogenase"/>
    <property type="match status" value="1"/>
</dbReference>
<dbReference type="Proteomes" id="UP001225605">
    <property type="component" value="Unassembled WGS sequence"/>
</dbReference>
<sequence length="412" mass="42343">MTALATRRRRVLAAVVVAVVLAGCVAAYLVVRAVPDHRTTLLVDASAPGADLGPVAEAVQAVAHNTGSRDALTLRRFGGECGAADNTDEVADEVSEVPGAVRGLTPSGRATLLSGVPAAVDDFSGLHPFRGSRRNRIVIVSSTGVDACTEDQAEVSRAIRDRVAAAGLELDIRVVAHRVPEDQRGSLERLAGEQAVRSVTFTEDAAGLVEELDKLVVPDSPEAARLSVPPPPEPPAYAFVSRTGFGVARGERVIAEVPGEFGSFAASGPAFTADGRFAFATSPTGIAVLDVEAAESRTVACGDCRSAVPVGDSRIAWTSAERNLLVLDLGEPGARPGVTAALPPRRVPDPDFDFLVLPPRALAGGEGVVLVGSPDQPSGYGGPDLLHLVGLDGSVRDLGTADANVGLSGTVL</sequence>
<organism evidence="1 2">
    <name type="scientific">Saccharothrix yanglingensis</name>
    <dbReference type="NCBI Taxonomy" id="659496"/>
    <lineage>
        <taxon>Bacteria</taxon>
        <taxon>Bacillati</taxon>
        <taxon>Actinomycetota</taxon>
        <taxon>Actinomycetes</taxon>
        <taxon>Pseudonocardiales</taxon>
        <taxon>Pseudonocardiaceae</taxon>
        <taxon>Saccharothrix</taxon>
    </lineage>
</organism>
<protein>
    <recommendedName>
        <fullName evidence="3">VWFA domain-containing protein</fullName>
    </recommendedName>
</protein>
<keyword evidence="2" id="KW-1185">Reference proteome</keyword>
<comment type="caution">
    <text evidence="1">The sequence shown here is derived from an EMBL/GenBank/DDBJ whole genome shotgun (WGS) entry which is preliminary data.</text>
</comment>
<evidence type="ECO:0008006" key="3">
    <source>
        <dbReference type="Google" id="ProtNLM"/>
    </source>
</evidence>
<accession>A0ABU0X1P6</accession>
<dbReference type="RefSeq" id="WP_306747272.1">
    <property type="nucleotide sequence ID" value="NZ_NSDM01000008.1"/>
</dbReference>
<name>A0ABU0X1P6_9PSEU</name>
<dbReference type="InterPro" id="IPR015943">
    <property type="entry name" value="WD40/YVTN_repeat-like_dom_sf"/>
</dbReference>